<accession>A0ABU3FSP2</accession>
<sequence>MIFERGELVELKNKKDPMAGFIGQVIHYQADIKKYLVQFSRDQKGYFAETELESKKV</sequence>
<proteinExistence type="predicted"/>
<dbReference type="EMBL" id="JARQBN010000024">
    <property type="protein sequence ID" value="MDT2828996.1"/>
    <property type="molecule type" value="Genomic_DNA"/>
</dbReference>
<protein>
    <submittedName>
        <fullName evidence="1">Uncharacterized protein</fullName>
    </submittedName>
</protein>
<evidence type="ECO:0000313" key="1">
    <source>
        <dbReference type="EMBL" id="MDT2828996.1"/>
    </source>
</evidence>
<keyword evidence="2" id="KW-1185">Reference proteome</keyword>
<reference evidence="1 2" key="1">
    <citation type="submission" date="2023-03" db="EMBL/GenBank/DDBJ databases">
        <authorList>
            <person name="Shen W."/>
            <person name="Cai J."/>
        </authorList>
    </citation>
    <scope>NUCLEOTIDE SEQUENCE [LARGE SCALE GENOMIC DNA]</scope>
    <source>
        <strain evidence="1 2">B101</strain>
    </source>
</reference>
<dbReference type="RefSeq" id="WP_170178033.1">
    <property type="nucleotide sequence ID" value="NZ_BJDW01000027.1"/>
</dbReference>
<name>A0ABU3FSP2_9ENTE</name>
<gene>
    <name evidence="1" type="ORF">P7H59_11145</name>
</gene>
<organism evidence="1 2">
    <name type="scientific">Enterococcus viikkiensis</name>
    <dbReference type="NCBI Taxonomy" id="930854"/>
    <lineage>
        <taxon>Bacteria</taxon>
        <taxon>Bacillati</taxon>
        <taxon>Bacillota</taxon>
        <taxon>Bacilli</taxon>
        <taxon>Lactobacillales</taxon>
        <taxon>Enterococcaceae</taxon>
        <taxon>Enterococcus</taxon>
    </lineage>
</organism>
<evidence type="ECO:0000313" key="2">
    <source>
        <dbReference type="Proteomes" id="UP001265301"/>
    </source>
</evidence>
<dbReference type="Proteomes" id="UP001265301">
    <property type="component" value="Unassembled WGS sequence"/>
</dbReference>
<comment type="caution">
    <text evidence="1">The sequence shown here is derived from an EMBL/GenBank/DDBJ whole genome shotgun (WGS) entry which is preliminary data.</text>
</comment>